<dbReference type="PROSITE" id="PS51012">
    <property type="entry name" value="ABC_TM2"/>
    <property type="match status" value="1"/>
</dbReference>
<dbReference type="Proteomes" id="UP001356095">
    <property type="component" value="Unassembled WGS sequence"/>
</dbReference>
<proteinExistence type="inferred from homology"/>
<feature type="transmembrane region" description="Helical" evidence="9">
    <location>
        <begin position="35"/>
        <end position="60"/>
    </location>
</feature>
<comment type="subcellular location">
    <subcellularLocation>
        <location evidence="1">Cell inner membrane</location>
        <topology evidence="1">Multi-pass membrane protein</topology>
    </subcellularLocation>
    <subcellularLocation>
        <location evidence="9">Cell membrane</location>
        <topology evidence="9">Multi-pass membrane protein</topology>
    </subcellularLocation>
</comment>
<keyword evidence="4 9" id="KW-1003">Cell membrane</keyword>
<accession>A0ABU7KHI7</accession>
<evidence type="ECO:0000256" key="9">
    <source>
        <dbReference type="RuleBase" id="RU361157"/>
    </source>
</evidence>
<evidence type="ECO:0000256" key="3">
    <source>
        <dbReference type="ARBA" id="ARBA00022448"/>
    </source>
</evidence>
<evidence type="ECO:0000256" key="6">
    <source>
        <dbReference type="ARBA" id="ARBA00022692"/>
    </source>
</evidence>
<evidence type="ECO:0000313" key="12">
    <source>
        <dbReference type="Proteomes" id="UP001356095"/>
    </source>
</evidence>
<protein>
    <recommendedName>
        <fullName evidence="9">Transport permease protein</fullName>
    </recommendedName>
</protein>
<evidence type="ECO:0000256" key="1">
    <source>
        <dbReference type="ARBA" id="ARBA00004429"/>
    </source>
</evidence>
<organism evidence="11 12">
    <name type="scientific">Nocardiopsis codii</name>
    <dbReference type="NCBI Taxonomy" id="3065942"/>
    <lineage>
        <taxon>Bacteria</taxon>
        <taxon>Bacillati</taxon>
        <taxon>Actinomycetota</taxon>
        <taxon>Actinomycetes</taxon>
        <taxon>Streptosporangiales</taxon>
        <taxon>Nocardiopsidaceae</taxon>
        <taxon>Nocardiopsis</taxon>
    </lineage>
</organism>
<feature type="domain" description="ABC transmembrane type-2" evidence="10">
    <location>
        <begin position="36"/>
        <end position="273"/>
    </location>
</feature>
<keyword evidence="12" id="KW-1185">Reference proteome</keyword>
<evidence type="ECO:0000256" key="8">
    <source>
        <dbReference type="ARBA" id="ARBA00023136"/>
    </source>
</evidence>
<evidence type="ECO:0000313" key="11">
    <source>
        <dbReference type="EMBL" id="MEE2041067.1"/>
    </source>
</evidence>
<sequence>MEVAVASRALAVWEHRKVVGLLVRRDLKVKYQQSVLGYAWTMLEPLALTMVYFFVFGVILNADRGMPEEAQAYGGFVLFLVAGILPWTTFGAILSEAPRAMLTHSKLITTMKVPREIFPMATVGTKFVEYLLTWPVLLVFVFALGGHFTAMGLLVWLPLAVLLTFMFGLGVTLFLSSVNVLLRDVERLVRILTRLLFYGSAILFPASMVLGSGIPEWVKTLYQLNPLMGIFQMHRAVWFPEFAELTPSALALTSSVVGSVLMLIIGYWTFRRLEMSVLKEL</sequence>
<dbReference type="PANTHER" id="PTHR30413:SF8">
    <property type="entry name" value="TRANSPORT PERMEASE PROTEIN"/>
    <property type="match status" value="1"/>
</dbReference>
<reference evidence="11 12" key="1">
    <citation type="submission" date="2023-08" db="EMBL/GenBank/DDBJ databases">
        <authorList>
            <person name="Girao M."/>
            <person name="Carvalho M.F."/>
        </authorList>
    </citation>
    <scope>NUCLEOTIDE SEQUENCE [LARGE SCALE GENOMIC DNA]</scope>
    <source>
        <strain evidence="11 12">CT-R113</strain>
    </source>
</reference>
<dbReference type="InterPro" id="IPR047817">
    <property type="entry name" value="ABC2_TM_bact-type"/>
</dbReference>
<dbReference type="Pfam" id="PF01061">
    <property type="entry name" value="ABC2_membrane"/>
    <property type="match status" value="1"/>
</dbReference>
<dbReference type="EMBL" id="JAUZMY010000040">
    <property type="protein sequence ID" value="MEE2041067.1"/>
    <property type="molecule type" value="Genomic_DNA"/>
</dbReference>
<name>A0ABU7KHI7_9ACTN</name>
<dbReference type="PANTHER" id="PTHR30413">
    <property type="entry name" value="INNER MEMBRANE TRANSPORT PERMEASE"/>
    <property type="match status" value="1"/>
</dbReference>
<gene>
    <name evidence="11" type="ORF">Q8791_27975</name>
</gene>
<feature type="transmembrane region" description="Helical" evidence="9">
    <location>
        <begin position="249"/>
        <end position="270"/>
    </location>
</feature>
<comment type="caution">
    <text evidence="11">The sequence shown here is derived from an EMBL/GenBank/DDBJ whole genome shotgun (WGS) entry which is preliminary data.</text>
</comment>
<keyword evidence="3 9" id="KW-0813">Transport</keyword>
<keyword evidence="6 9" id="KW-0812">Transmembrane</keyword>
<evidence type="ECO:0000256" key="4">
    <source>
        <dbReference type="ARBA" id="ARBA00022475"/>
    </source>
</evidence>
<feature type="transmembrane region" description="Helical" evidence="9">
    <location>
        <begin position="195"/>
        <end position="214"/>
    </location>
</feature>
<feature type="transmembrane region" description="Helical" evidence="9">
    <location>
        <begin position="154"/>
        <end position="175"/>
    </location>
</feature>
<evidence type="ECO:0000256" key="7">
    <source>
        <dbReference type="ARBA" id="ARBA00022989"/>
    </source>
</evidence>
<dbReference type="InterPro" id="IPR013525">
    <property type="entry name" value="ABC2_TM"/>
</dbReference>
<dbReference type="RefSeq" id="WP_330094828.1">
    <property type="nucleotide sequence ID" value="NZ_JAUZMY010000040.1"/>
</dbReference>
<evidence type="ECO:0000259" key="10">
    <source>
        <dbReference type="PROSITE" id="PS51012"/>
    </source>
</evidence>
<evidence type="ECO:0000256" key="2">
    <source>
        <dbReference type="ARBA" id="ARBA00007783"/>
    </source>
</evidence>
<evidence type="ECO:0000256" key="5">
    <source>
        <dbReference type="ARBA" id="ARBA00022519"/>
    </source>
</evidence>
<feature type="transmembrane region" description="Helical" evidence="9">
    <location>
        <begin position="127"/>
        <end position="148"/>
    </location>
</feature>
<feature type="transmembrane region" description="Helical" evidence="9">
    <location>
        <begin position="72"/>
        <end position="94"/>
    </location>
</feature>
<comment type="similarity">
    <text evidence="2 9">Belongs to the ABC-2 integral membrane protein family.</text>
</comment>
<keyword evidence="8 9" id="KW-0472">Membrane</keyword>
<keyword evidence="7 9" id="KW-1133">Transmembrane helix</keyword>
<keyword evidence="5" id="KW-0997">Cell inner membrane</keyword>